<dbReference type="GO" id="GO:0043190">
    <property type="term" value="C:ATP-binding cassette (ABC) transporter complex"/>
    <property type="evidence" value="ECO:0007669"/>
    <property type="project" value="InterPro"/>
</dbReference>
<evidence type="ECO:0000313" key="7">
    <source>
        <dbReference type="EMBL" id="WAL58344.1"/>
    </source>
</evidence>
<keyword evidence="4 6" id="KW-1133">Transmembrane helix</keyword>
<comment type="subcellular location">
    <subcellularLocation>
        <location evidence="1">Cell membrane</location>
        <topology evidence="1">Multi-pass membrane protein</topology>
    </subcellularLocation>
</comment>
<dbReference type="InterPro" id="IPR051611">
    <property type="entry name" value="ECF_transporter_component"/>
</dbReference>
<protein>
    <submittedName>
        <fullName evidence="7">Cobalt ECF transporter T component CbiQ</fullName>
    </submittedName>
</protein>
<dbReference type="Proteomes" id="UP001163152">
    <property type="component" value="Chromosome"/>
</dbReference>
<sequence length="270" mass="31116">MRLELDEYAHLKSWLHQWEPRCKLIGLMAIMFAFAFVETLQLIPFMLAVTGLLYALSRLPLTFWSTRIRYPGLFLLGVVALLPFMSGQTVIWNWGLLTLRQEGVMAVILIASRFLSIITVSLILFGTTPFLTIVKTMRSLGLPTILADMLLLSYRYLFEIAERLTQMRRSMRLRGFQSQRKQRWLFPHWQDLNRFASSTGTLLVRSYEQAERIYKAMRLRGYGNQSPQQQNFIPPAQSVAKARFAHPWSVVGLVLSLVVAISFVVTEVIL</sequence>
<feature type="transmembrane region" description="Helical" evidence="6">
    <location>
        <begin position="43"/>
        <end position="61"/>
    </location>
</feature>
<gene>
    <name evidence="7" type="primary">cbiQ</name>
    <name evidence="7" type="ORF">OXH18_14235</name>
</gene>
<evidence type="ECO:0000256" key="4">
    <source>
        <dbReference type="ARBA" id="ARBA00022989"/>
    </source>
</evidence>
<evidence type="ECO:0000256" key="3">
    <source>
        <dbReference type="ARBA" id="ARBA00022692"/>
    </source>
</evidence>
<evidence type="ECO:0000313" key="8">
    <source>
        <dbReference type="Proteomes" id="UP001163152"/>
    </source>
</evidence>
<accession>A0A9E8Z8B3</accession>
<evidence type="ECO:0000256" key="5">
    <source>
        <dbReference type="ARBA" id="ARBA00023136"/>
    </source>
</evidence>
<dbReference type="EMBL" id="CP113797">
    <property type="protein sequence ID" value="WAL58344.1"/>
    <property type="molecule type" value="Genomic_DNA"/>
</dbReference>
<dbReference type="RefSeq" id="WP_268607759.1">
    <property type="nucleotide sequence ID" value="NZ_CP113797.1"/>
</dbReference>
<feature type="transmembrane region" description="Helical" evidence="6">
    <location>
        <begin position="248"/>
        <end position="269"/>
    </location>
</feature>
<feature type="transmembrane region" description="Helical" evidence="6">
    <location>
        <begin position="139"/>
        <end position="158"/>
    </location>
</feature>
<proteinExistence type="predicted"/>
<reference evidence="7" key="1">
    <citation type="submission" date="2022-12" db="EMBL/GenBank/DDBJ databases">
        <title>Polyphasic identification of a Novel Hot-Spring Cyanobacterium Ocullathermofonsia sinensis gen nov. sp. nov. and Genomic Insights on its Adaptations to the Thermal Habitat.</title>
        <authorList>
            <person name="Daroch M."/>
            <person name="Tang J."/>
            <person name="Jiang Y."/>
        </authorList>
    </citation>
    <scope>NUCLEOTIDE SEQUENCE</scope>
    <source>
        <strain evidence="7">PKUAC-SCTA174</strain>
    </source>
</reference>
<evidence type="ECO:0000256" key="2">
    <source>
        <dbReference type="ARBA" id="ARBA00022475"/>
    </source>
</evidence>
<dbReference type="KEGG" id="tsin:OXH18_14235"/>
<feature type="transmembrane region" description="Helical" evidence="6">
    <location>
        <begin position="104"/>
        <end position="127"/>
    </location>
</feature>
<dbReference type="NCBIfam" id="TIGR02454">
    <property type="entry name" value="ECF_T_CbiQ"/>
    <property type="match status" value="1"/>
</dbReference>
<evidence type="ECO:0000256" key="1">
    <source>
        <dbReference type="ARBA" id="ARBA00004651"/>
    </source>
</evidence>
<dbReference type="AlphaFoldDB" id="A0A9E8Z8B3"/>
<keyword evidence="3 6" id="KW-0812">Transmembrane</keyword>
<name>A0A9E8Z8B3_9CYAN</name>
<dbReference type="InterPro" id="IPR012809">
    <property type="entry name" value="ECF_CbiQ"/>
</dbReference>
<evidence type="ECO:0000256" key="6">
    <source>
        <dbReference type="SAM" id="Phobius"/>
    </source>
</evidence>
<keyword evidence="8" id="KW-1185">Reference proteome</keyword>
<keyword evidence="5 6" id="KW-0472">Membrane</keyword>
<dbReference type="Pfam" id="PF02361">
    <property type="entry name" value="CbiQ"/>
    <property type="match status" value="1"/>
</dbReference>
<dbReference type="PANTHER" id="PTHR34857:SF2">
    <property type="entry name" value="SLL0384 PROTEIN"/>
    <property type="match status" value="1"/>
</dbReference>
<dbReference type="PANTHER" id="PTHR34857">
    <property type="entry name" value="SLL0384 PROTEIN"/>
    <property type="match status" value="1"/>
</dbReference>
<dbReference type="InterPro" id="IPR003339">
    <property type="entry name" value="ABC/ECF_trnsptr_transmembrane"/>
</dbReference>
<organism evidence="7 8">
    <name type="scientific">Thermocoleostomius sinensis A174</name>
    <dbReference type="NCBI Taxonomy" id="2016057"/>
    <lineage>
        <taxon>Bacteria</taxon>
        <taxon>Bacillati</taxon>
        <taxon>Cyanobacteriota</taxon>
        <taxon>Cyanophyceae</taxon>
        <taxon>Oculatellales</taxon>
        <taxon>Oculatellaceae</taxon>
        <taxon>Thermocoleostomius</taxon>
    </lineage>
</organism>
<dbReference type="GO" id="GO:0006824">
    <property type="term" value="P:cobalt ion transport"/>
    <property type="evidence" value="ECO:0007669"/>
    <property type="project" value="InterPro"/>
</dbReference>
<feature type="transmembrane region" description="Helical" evidence="6">
    <location>
        <begin position="73"/>
        <end position="92"/>
    </location>
</feature>
<dbReference type="CDD" id="cd16914">
    <property type="entry name" value="EcfT"/>
    <property type="match status" value="1"/>
</dbReference>
<keyword evidence="2" id="KW-1003">Cell membrane</keyword>